<keyword evidence="10" id="KW-1185">Reference proteome</keyword>
<feature type="transmembrane region" description="Helical" evidence="7">
    <location>
        <begin position="385"/>
        <end position="403"/>
    </location>
</feature>
<feature type="transmembrane region" description="Helical" evidence="7">
    <location>
        <begin position="144"/>
        <end position="167"/>
    </location>
</feature>
<feature type="transmembrane region" description="Helical" evidence="7">
    <location>
        <begin position="179"/>
        <end position="199"/>
    </location>
</feature>
<evidence type="ECO:0000256" key="6">
    <source>
        <dbReference type="ARBA" id="ARBA00023136"/>
    </source>
</evidence>
<evidence type="ECO:0000259" key="8">
    <source>
        <dbReference type="PROSITE" id="PS50850"/>
    </source>
</evidence>
<dbReference type="InterPro" id="IPR050171">
    <property type="entry name" value="MFS_Transporters"/>
</dbReference>
<comment type="subcellular location">
    <subcellularLocation>
        <location evidence="1">Cell membrane</location>
        <topology evidence="1">Multi-pass membrane protein</topology>
    </subcellularLocation>
</comment>
<feature type="transmembrane region" description="Helical" evidence="7">
    <location>
        <begin position="320"/>
        <end position="341"/>
    </location>
</feature>
<keyword evidence="5 7" id="KW-1133">Transmembrane helix</keyword>
<keyword evidence="3" id="KW-1003">Cell membrane</keyword>
<keyword evidence="2" id="KW-0813">Transport</keyword>
<dbReference type="Gene3D" id="1.20.1250.20">
    <property type="entry name" value="MFS general substrate transporter like domains"/>
    <property type="match status" value="1"/>
</dbReference>
<dbReference type="PANTHER" id="PTHR23517:SF3">
    <property type="entry name" value="INTEGRAL MEMBRANE TRANSPORT PROTEIN"/>
    <property type="match status" value="1"/>
</dbReference>
<organism evidence="9 10">
    <name type="scientific">Microbulbifer variabilis</name>
    <dbReference type="NCBI Taxonomy" id="266805"/>
    <lineage>
        <taxon>Bacteria</taxon>
        <taxon>Pseudomonadati</taxon>
        <taxon>Pseudomonadota</taxon>
        <taxon>Gammaproteobacteria</taxon>
        <taxon>Cellvibrionales</taxon>
        <taxon>Microbulbiferaceae</taxon>
        <taxon>Microbulbifer</taxon>
    </lineage>
</organism>
<feature type="domain" description="Major facilitator superfamily (MFS) profile" evidence="8">
    <location>
        <begin position="9"/>
        <end position="407"/>
    </location>
</feature>
<feature type="transmembrane region" description="Helical" evidence="7">
    <location>
        <begin position="262"/>
        <end position="283"/>
    </location>
</feature>
<feature type="transmembrane region" description="Helical" evidence="7">
    <location>
        <begin position="353"/>
        <end position="373"/>
    </location>
</feature>
<evidence type="ECO:0000313" key="9">
    <source>
        <dbReference type="EMBL" id="USD19650.1"/>
    </source>
</evidence>
<name>A0ABY4V9T9_9GAMM</name>
<dbReference type="EMBL" id="CP092418">
    <property type="protein sequence ID" value="USD19650.1"/>
    <property type="molecule type" value="Genomic_DNA"/>
</dbReference>
<gene>
    <name evidence="9" type="ORF">MJO52_11200</name>
</gene>
<dbReference type="InterPro" id="IPR011701">
    <property type="entry name" value="MFS"/>
</dbReference>
<feature type="transmembrane region" description="Helical" evidence="7">
    <location>
        <begin position="295"/>
        <end position="313"/>
    </location>
</feature>
<keyword evidence="4 7" id="KW-0812">Transmembrane</keyword>
<evidence type="ECO:0000256" key="3">
    <source>
        <dbReference type="ARBA" id="ARBA00022475"/>
    </source>
</evidence>
<accession>A0ABY4V9T9</accession>
<dbReference type="Proteomes" id="UP001055658">
    <property type="component" value="Chromosome"/>
</dbReference>
<keyword evidence="6 7" id="KW-0472">Membrane</keyword>
<evidence type="ECO:0000256" key="1">
    <source>
        <dbReference type="ARBA" id="ARBA00004651"/>
    </source>
</evidence>
<protein>
    <submittedName>
        <fullName evidence="9">MFS transporter</fullName>
    </submittedName>
</protein>
<evidence type="ECO:0000313" key="10">
    <source>
        <dbReference type="Proteomes" id="UP001055658"/>
    </source>
</evidence>
<reference evidence="9" key="1">
    <citation type="submission" date="2022-02" db="EMBL/GenBank/DDBJ databases">
        <title>Coral-associated bacteria.</title>
        <authorList>
            <person name="Tang K."/>
            <person name="Wang X."/>
        </authorList>
    </citation>
    <scope>NUCLEOTIDE SEQUENCE</scope>
    <source>
        <strain evidence="9">SCSIO 43006</strain>
    </source>
</reference>
<dbReference type="InterPro" id="IPR020846">
    <property type="entry name" value="MFS_dom"/>
</dbReference>
<dbReference type="PROSITE" id="PS50850">
    <property type="entry name" value="MFS"/>
    <property type="match status" value="1"/>
</dbReference>
<dbReference type="SUPFAM" id="SSF103473">
    <property type="entry name" value="MFS general substrate transporter"/>
    <property type="match status" value="1"/>
</dbReference>
<dbReference type="Pfam" id="PF07690">
    <property type="entry name" value="MFS_1"/>
    <property type="match status" value="1"/>
</dbReference>
<dbReference type="PANTHER" id="PTHR23517">
    <property type="entry name" value="RESISTANCE PROTEIN MDTM, PUTATIVE-RELATED-RELATED"/>
    <property type="match status" value="1"/>
</dbReference>
<evidence type="ECO:0000256" key="4">
    <source>
        <dbReference type="ARBA" id="ARBA00022692"/>
    </source>
</evidence>
<dbReference type="InterPro" id="IPR036259">
    <property type="entry name" value="MFS_trans_sf"/>
</dbReference>
<sequence length="414" mass="44707">MSAMSRLALLAVVFIDLMGQGLLFPIINELVMSTKFQFLPTDTAQSTRHLYYGIVISSFFLAWFVGAVYIAKLSDSIGRKSAMVLCLVGALAGYAITLAALFASSLWLLILGRVVSGFTAGNQPIAQAAMIDASRDELDASKNLGLLVAGMSAGAVAGPIIAGVLADKALLGNIASIQLPFYFALLLVAITLGLILLFYHDSRSPTSPIQLRFSDLFKQFAHLKERPLVIRLCPAYLSFMLVHLSFYIFITNYLSSRFGLGLLGTSMAMLFMGIAVATSSIFLVKPVLSKWGKPLVIKVSALTMGACALVFAFSNQVWLCYLSVFLAYLCFGLAYPALLNLFANSVDESEQGWVMGIATAGFTIVATLISLLGGGAMEINIRLPFFITAIAAAFVLILSWFSWRSSAMKKIVDR</sequence>
<evidence type="ECO:0000256" key="2">
    <source>
        <dbReference type="ARBA" id="ARBA00022448"/>
    </source>
</evidence>
<evidence type="ECO:0000256" key="5">
    <source>
        <dbReference type="ARBA" id="ARBA00022989"/>
    </source>
</evidence>
<dbReference type="RefSeq" id="WP_252081749.1">
    <property type="nucleotide sequence ID" value="NZ_CP092418.1"/>
</dbReference>
<feature type="transmembrane region" description="Helical" evidence="7">
    <location>
        <begin position="228"/>
        <end position="250"/>
    </location>
</feature>
<evidence type="ECO:0000256" key="7">
    <source>
        <dbReference type="SAM" id="Phobius"/>
    </source>
</evidence>
<feature type="transmembrane region" description="Helical" evidence="7">
    <location>
        <begin position="82"/>
        <end position="110"/>
    </location>
</feature>
<proteinExistence type="predicted"/>
<feature type="transmembrane region" description="Helical" evidence="7">
    <location>
        <begin position="49"/>
        <end position="70"/>
    </location>
</feature>